<comment type="caution">
    <text evidence="1">The sequence shown here is derived from an EMBL/GenBank/DDBJ whole genome shotgun (WGS) entry which is preliminary data.</text>
</comment>
<keyword evidence="2" id="KW-1185">Reference proteome</keyword>
<organism evidence="1 2">
    <name type="scientific">Brachionus plicatilis</name>
    <name type="common">Marine rotifer</name>
    <name type="synonym">Brachionus muelleri</name>
    <dbReference type="NCBI Taxonomy" id="10195"/>
    <lineage>
        <taxon>Eukaryota</taxon>
        <taxon>Metazoa</taxon>
        <taxon>Spiralia</taxon>
        <taxon>Gnathifera</taxon>
        <taxon>Rotifera</taxon>
        <taxon>Eurotatoria</taxon>
        <taxon>Monogononta</taxon>
        <taxon>Pseudotrocha</taxon>
        <taxon>Ploima</taxon>
        <taxon>Brachionidae</taxon>
        <taxon>Brachionus</taxon>
    </lineage>
</organism>
<protein>
    <submittedName>
        <fullName evidence="1">Uncharacterized protein</fullName>
    </submittedName>
</protein>
<name>A0A3M7RZ83_BRAPC</name>
<sequence>MKFCMALQSTLDNSDNSRDLFSVLINLFFISNRKMNTKKKMIKNPLIFMRPSKRFKYPN</sequence>
<dbReference type="EMBL" id="REGN01002326">
    <property type="protein sequence ID" value="RNA28871.1"/>
    <property type="molecule type" value="Genomic_DNA"/>
</dbReference>
<reference evidence="1 2" key="1">
    <citation type="journal article" date="2018" name="Sci. Rep.">
        <title>Genomic signatures of local adaptation to the degree of environmental predictability in rotifers.</title>
        <authorList>
            <person name="Franch-Gras L."/>
            <person name="Hahn C."/>
            <person name="Garcia-Roger E.M."/>
            <person name="Carmona M.J."/>
            <person name="Serra M."/>
            <person name="Gomez A."/>
        </authorList>
    </citation>
    <scope>NUCLEOTIDE SEQUENCE [LARGE SCALE GENOMIC DNA]</scope>
    <source>
        <strain evidence="1">HYR1</strain>
    </source>
</reference>
<dbReference type="Proteomes" id="UP000276133">
    <property type="component" value="Unassembled WGS sequence"/>
</dbReference>
<dbReference type="AlphaFoldDB" id="A0A3M7RZ83"/>
<gene>
    <name evidence="1" type="ORF">BpHYR1_028896</name>
</gene>
<accession>A0A3M7RZ83</accession>
<proteinExistence type="predicted"/>
<evidence type="ECO:0000313" key="1">
    <source>
        <dbReference type="EMBL" id="RNA28871.1"/>
    </source>
</evidence>
<evidence type="ECO:0000313" key="2">
    <source>
        <dbReference type="Proteomes" id="UP000276133"/>
    </source>
</evidence>